<dbReference type="EC" id="5.1.3.2" evidence="5"/>
<dbReference type="SUPFAM" id="SSF51735">
    <property type="entry name" value="NAD(P)-binding Rossmann-fold domains"/>
    <property type="match status" value="1"/>
</dbReference>
<comment type="similarity">
    <text evidence="1">Belongs to the NAD(P)-dependent epimerase/dehydratase family.</text>
</comment>
<gene>
    <name evidence="5" type="ORF">AIOL_003623</name>
</gene>
<protein>
    <submittedName>
        <fullName evidence="5">UDP-glucose 4-epimerase</fullName>
        <ecNumber evidence="5">5.1.3.2</ecNumber>
    </submittedName>
</protein>
<comment type="caution">
    <text evidence="5">The sequence shown here is derived from an EMBL/GenBank/DDBJ whole genome shotgun (WGS) entry which is preliminary data.</text>
</comment>
<evidence type="ECO:0000313" key="5">
    <source>
        <dbReference type="EMBL" id="KMW58645.1"/>
    </source>
</evidence>
<dbReference type="RefSeq" id="WP_049644232.1">
    <property type="nucleotide sequence ID" value="NZ_LFTY01000002.1"/>
</dbReference>
<dbReference type="OrthoDB" id="8770295at2"/>
<evidence type="ECO:0000256" key="3">
    <source>
        <dbReference type="ARBA" id="ARBA00023027"/>
    </source>
</evidence>
<organism evidence="5 6">
    <name type="scientific">Candidatus Rhodobacter oscarellae</name>
    <dbReference type="NCBI Taxonomy" id="1675527"/>
    <lineage>
        <taxon>Bacteria</taxon>
        <taxon>Pseudomonadati</taxon>
        <taxon>Pseudomonadota</taxon>
        <taxon>Alphaproteobacteria</taxon>
        <taxon>Rhodobacterales</taxon>
        <taxon>Rhodobacter group</taxon>
        <taxon>Rhodobacter</taxon>
    </lineage>
</organism>
<dbReference type="PANTHER" id="PTHR43103">
    <property type="entry name" value="NUCLEOSIDE-DIPHOSPHATE-SUGAR EPIMERASE"/>
    <property type="match status" value="1"/>
</dbReference>
<dbReference type="InterPro" id="IPR001509">
    <property type="entry name" value="Epimerase_deHydtase"/>
</dbReference>
<name>A0A0J9E7B5_9RHOB</name>
<dbReference type="Gene3D" id="3.40.50.720">
    <property type="entry name" value="NAD(P)-binding Rossmann-like Domain"/>
    <property type="match status" value="1"/>
</dbReference>
<dbReference type="Pfam" id="PF01370">
    <property type="entry name" value="Epimerase"/>
    <property type="match status" value="1"/>
</dbReference>
<dbReference type="AlphaFoldDB" id="A0A0J9E7B5"/>
<dbReference type="PATRIC" id="fig|1675527.3.peg.3793"/>
<dbReference type="EMBL" id="LFTY01000002">
    <property type="protein sequence ID" value="KMW58645.1"/>
    <property type="molecule type" value="Genomic_DNA"/>
</dbReference>
<dbReference type="Proteomes" id="UP000037178">
    <property type="component" value="Unassembled WGS sequence"/>
</dbReference>
<evidence type="ECO:0000313" key="6">
    <source>
        <dbReference type="Proteomes" id="UP000037178"/>
    </source>
</evidence>
<proteinExistence type="inferred from homology"/>
<dbReference type="STRING" id="1675527.AIOL_003623"/>
<feature type="domain" description="NAD-dependent epimerase/dehydratase" evidence="4">
    <location>
        <begin position="5"/>
        <end position="162"/>
    </location>
</feature>
<evidence type="ECO:0000256" key="1">
    <source>
        <dbReference type="ARBA" id="ARBA00007637"/>
    </source>
</evidence>
<dbReference type="GO" id="GO:0003978">
    <property type="term" value="F:UDP-glucose 4-epimerase activity"/>
    <property type="evidence" value="ECO:0007669"/>
    <property type="project" value="UniProtKB-EC"/>
</dbReference>
<dbReference type="InterPro" id="IPR036291">
    <property type="entry name" value="NAD(P)-bd_dom_sf"/>
</dbReference>
<keyword evidence="6" id="KW-1185">Reference proteome</keyword>
<reference evidence="5 6" key="1">
    <citation type="submission" date="2015-06" db="EMBL/GenBank/DDBJ databases">
        <title>Draft genome sequence of an Alphaproteobacteria species associated to the Mediterranean sponge Oscarella lobularis.</title>
        <authorList>
            <person name="Jourda C."/>
            <person name="Santini S."/>
            <person name="Claverie J.-M."/>
        </authorList>
    </citation>
    <scope>NUCLEOTIDE SEQUENCE [LARGE SCALE GENOMIC DNA]</scope>
    <source>
        <strain evidence="5">IGS</strain>
    </source>
</reference>
<evidence type="ECO:0000256" key="2">
    <source>
        <dbReference type="ARBA" id="ARBA00023002"/>
    </source>
</evidence>
<dbReference type="GO" id="GO:0016491">
    <property type="term" value="F:oxidoreductase activity"/>
    <property type="evidence" value="ECO:0007669"/>
    <property type="project" value="UniProtKB-KW"/>
</dbReference>
<evidence type="ECO:0000259" key="4">
    <source>
        <dbReference type="Pfam" id="PF01370"/>
    </source>
</evidence>
<sequence>MKKLVLTGAAGRLGSYLREPLSKLTEELVSSDIVEDIGKLYPGERYQRADLAEFAAIEALLEGADMVVHFGAIGDEAPFEQILGPNIVGAYNIWEAAHRHGLRRVVYASSIHAVGMHPKTERIGIDAPHRPDTFYGLAKCFAEDLGRLYWDKRGLESVHLRILSCAQVTSTRALGTWLSYEDLVQLVTRAIEAPVTECSVIYGVSDNDRVPVDNSGAQFLGFRPKDNAEMFATDILAAAEPADPGDLAQTRHGGPFAAIALGNSGLAVMDVIDDTKSVE</sequence>
<dbReference type="PANTHER" id="PTHR43103:SF5">
    <property type="entry name" value="4-EPIMERASE, PUTATIVE (AFU_ORTHOLOGUE AFUA_7G00360)-RELATED"/>
    <property type="match status" value="1"/>
</dbReference>
<keyword evidence="5" id="KW-0413">Isomerase</keyword>
<accession>A0A0J9E7B5</accession>
<keyword evidence="2" id="KW-0560">Oxidoreductase</keyword>
<keyword evidence="3" id="KW-0520">NAD</keyword>